<sequence length="60" mass="6522">MSLVYPRSTKLGCRHEPAPHTAHWPATLGWADSSLKCNTCHRVRSADAKHPIQALSTASA</sequence>
<proteinExistence type="predicted"/>
<protein>
    <submittedName>
        <fullName evidence="1">Uncharacterized protein</fullName>
    </submittedName>
</protein>
<gene>
    <name evidence="1" type="ORF">F3K02_06420</name>
</gene>
<evidence type="ECO:0000313" key="2">
    <source>
        <dbReference type="Proteomes" id="UP000545507"/>
    </source>
</evidence>
<name>A0A7Y8GU42_9BURK</name>
<dbReference type="EMBL" id="VYGV01000006">
    <property type="protein sequence ID" value="NWF44886.1"/>
    <property type="molecule type" value="Genomic_DNA"/>
</dbReference>
<dbReference type="AlphaFoldDB" id="A0A7Y8GU42"/>
<reference evidence="1 2" key="1">
    <citation type="submission" date="2019-09" db="EMBL/GenBank/DDBJ databases">
        <title>Hydrogenophaga aromatica sp. nov., isolated from a para-xylene-degrading enrichment culture.</title>
        <authorList>
            <person name="Tancsics A."/>
            <person name="Banerjee S."/>
        </authorList>
    </citation>
    <scope>NUCLEOTIDE SEQUENCE [LARGE SCALE GENOMIC DNA]</scope>
    <source>
        <strain evidence="1 2">D2P1</strain>
    </source>
</reference>
<dbReference type="Proteomes" id="UP000545507">
    <property type="component" value="Unassembled WGS sequence"/>
</dbReference>
<organism evidence="1 2">
    <name type="scientific">Hydrogenophaga aromaticivorans</name>
    <dbReference type="NCBI Taxonomy" id="2610898"/>
    <lineage>
        <taxon>Bacteria</taxon>
        <taxon>Pseudomonadati</taxon>
        <taxon>Pseudomonadota</taxon>
        <taxon>Betaproteobacteria</taxon>
        <taxon>Burkholderiales</taxon>
        <taxon>Comamonadaceae</taxon>
        <taxon>Hydrogenophaga</taxon>
    </lineage>
</organism>
<comment type="caution">
    <text evidence="1">The sequence shown here is derived from an EMBL/GenBank/DDBJ whole genome shotgun (WGS) entry which is preliminary data.</text>
</comment>
<accession>A0A7Y8GU42</accession>
<keyword evidence="2" id="KW-1185">Reference proteome</keyword>
<evidence type="ECO:0000313" key="1">
    <source>
        <dbReference type="EMBL" id="NWF44886.1"/>
    </source>
</evidence>